<dbReference type="Pfam" id="PF04542">
    <property type="entry name" value="Sigma70_r2"/>
    <property type="match status" value="1"/>
</dbReference>
<evidence type="ECO:0000256" key="5">
    <source>
        <dbReference type="ARBA" id="ARBA00023163"/>
    </source>
</evidence>
<keyword evidence="3" id="KW-0731">Sigma factor</keyword>
<dbReference type="PANTHER" id="PTHR43133:SF8">
    <property type="entry name" value="RNA POLYMERASE SIGMA FACTOR HI_1459-RELATED"/>
    <property type="match status" value="1"/>
</dbReference>
<evidence type="ECO:0000313" key="9">
    <source>
        <dbReference type="Proteomes" id="UP001183388"/>
    </source>
</evidence>
<gene>
    <name evidence="8" type="ORF">RM780_20615</name>
</gene>
<evidence type="ECO:0000256" key="1">
    <source>
        <dbReference type="ARBA" id="ARBA00010641"/>
    </source>
</evidence>
<evidence type="ECO:0000313" key="8">
    <source>
        <dbReference type="EMBL" id="MDT0309344.1"/>
    </source>
</evidence>
<dbReference type="InterPro" id="IPR014284">
    <property type="entry name" value="RNA_pol_sigma-70_dom"/>
</dbReference>
<dbReference type="InterPro" id="IPR013249">
    <property type="entry name" value="RNA_pol_sigma70_r4_t2"/>
</dbReference>
<dbReference type="Gene3D" id="1.10.10.10">
    <property type="entry name" value="Winged helix-like DNA-binding domain superfamily/Winged helix DNA-binding domain"/>
    <property type="match status" value="1"/>
</dbReference>
<dbReference type="InterPro" id="IPR007627">
    <property type="entry name" value="RNA_pol_sigma70_r2"/>
</dbReference>
<evidence type="ECO:0000259" key="7">
    <source>
        <dbReference type="Pfam" id="PF08281"/>
    </source>
</evidence>
<dbReference type="InterPro" id="IPR013325">
    <property type="entry name" value="RNA_pol_sigma_r2"/>
</dbReference>
<protein>
    <submittedName>
        <fullName evidence="8">RNA polymerase sigma factor</fullName>
    </submittedName>
</protein>
<dbReference type="InterPro" id="IPR013324">
    <property type="entry name" value="RNA_pol_sigma_r3/r4-like"/>
</dbReference>
<comment type="caution">
    <text evidence="8">The sequence shown here is derived from an EMBL/GenBank/DDBJ whole genome shotgun (WGS) entry which is preliminary data.</text>
</comment>
<dbReference type="EMBL" id="JAVREN010000035">
    <property type="protein sequence ID" value="MDT0309344.1"/>
    <property type="molecule type" value="Genomic_DNA"/>
</dbReference>
<keyword evidence="5" id="KW-0804">Transcription</keyword>
<dbReference type="SUPFAM" id="SSF88946">
    <property type="entry name" value="Sigma2 domain of RNA polymerase sigma factors"/>
    <property type="match status" value="1"/>
</dbReference>
<dbReference type="Proteomes" id="UP001183388">
    <property type="component" value="Unassembled WGS sequence"/>
</dbReference>
<dbReference type="NCBIfam" id="TIGR02937">
    <property type="entry name" value="sigma70-ECF"/>
    <property type="match status" value="1"/>
</dbReference>
<dbReference type="InterPro" id="IPR036388">
    <property type="entry name" value="WH-like_DNA-bd_sf"/>
</dbReference>
<keyword evidence="9" id="KW-1185">Reference proteome</keyword>
<evidence type="ECO:0000259" key="6">
    <source>
        <dbReference type="Pfam" id="PF04542"/>
    </source>
</evidence>
<reference evidence="9" key="1">
    <citation type="submission" date="2023-07" db="EMBL/GenBank/DDBJ databases">
        <title>30 novel species of actinomycetes from the DSMZ collection.</title>
        <authorList>
            <person name="Nouioui I."/>
        </authorList>
    </citation>
    <scope>NUCLEOTIDE SEQUENCE [LARGE SCALE GENOMIC DNA]</scope>
    <source>
        <strain evidence="9">DSM 44917</strain>
    </source>
</reference>
<evidence type="ECO:0000256" key="2">
    <source>
        <dbReference type="ARBA" id="ARBA00023015"/>
    </source>
</evidence>
<dbReference type="SUPFAM" id="SSF88659">
    <property type="entry name" value="Sigma3 and sigma4 domains of RNA polymerase sigma factors"/>
    <property type="match status" value="1"/>
</dbReference>
<evidence type="ECO:0000256" key="4">
    <source>
        <dbReference type="ARBA" id="ARBA00023125"/>
    </source>
</evidence>
<name>A0ABU2LCP6_9ACTN</name>
<keyword evidence="2" id="KW-0805">Transcription regulation</keyword>
<dbReference type="Gene3D" id="1.10.1740.10">
    <property type="match status" value="1"/>
</dbReference>
<accession>A0ABU2LCP6</accession>
<proteinExistence type="inferred from homology"/>
<dbReference type="PANTHER" id="PTHR43133">
    <property type="entry name" value="RNA POLYMERASE ECF-TYPE SIGMA FACTO"/>
    <property type="match status" value="1"/>
</dbReference>
<sequence length="200" mass="21479">MGLTGRGERGPDAGAEDGAFDAVFLDLLERLYRRAALMTGSRQSAEDAVHEVYLKLAPHPRRLVDHPEPYAYAFATLVSVVRDAWRRERRQVPVGQVDDGVLWETANGRGGGSVGGAVGGAVGGVGVAPLDGGVERRVAELEAVRLLRQLSLRQAGVVILVDLDGYTIDQAADILRLHRGTVSRTRLRALRKLRGLLGAA</sequence>
<dbReference type="InterPro" id="IPR039425">
    <property type="entry name" value="RNA_pol_sigma-70-like"/>
</dbReference>
<evidence type="ECO:0000256" key="3">
    <source>
        <dbReference type="ARBA" id="ARBA00023082"/>
    </source>
</evidence>
<feature type="domain" description="RNA polymerase sigma factor 70 region 4 type 2" evidence="7">
    <location>
        <begin position="143"/>
        <end position="193"/>
    </location>
</feature>
<dbReference type="RefSeq" id="WP_311632298.1">
    <property type="nucleotide sequence ID" value="NZ_JAVREN010000035.1"/>
</dbReference>
<comment type="similarity">
    <text evidence="1">Belongs to the sigma-70 factor family. ECF subfamily.</text>
</comment>
<organism evidence="8 9">
    <name type="scientific">Streptomyces boetiae</name>
    <dbReference type="NCBI Taxonomy" id="3075541"/>
    <lineage>
        <taxon>Bacteria</taxon>
        <taxon>Bacillati</taxon>
        <taxon>Actinomycetota</taxon>
        <taxon>Actinomycetes</taxon>
        <taxon>Kitasatosporales</taxon>
        <taxon>Streptomycetaceae</taxon>
        <taxon>Streptomyces</taxon>
    </lineage>
</organism>
<feature type="domain" description="RNA polymerase sigma-70 region 2" evidence="6">
    <location>
        <begin position="27"/>
        <end position="90"/>
    </location>
</feature>
<keyword evidence="4" id="KW-0238">DNA-binding</keyword>
<dbReference type="Pfam" id="PF08281">
    <property type="entry name" value="Sigma70_r4_2"/>
    <property type="match status" value="1"/>
</dbReference>